<sequence length="133" mass="14267">MAVKQFVTPDNLFTDHFELDAVAKKIKVKFPEQQQLPAGVATSLAYDAATQSLTYTEDGQQKSIDLSALALDKYVETVSSDGTDLILTMKDGTQLKTGISTLIAHTHTLDVELQDAFGTQIGFASSIATLSVA</sequence>
<proteinExistence type="predicted"/>
<organism evidence="1 2">
    <name type="scientific">Pelistega indica</name>
    <dbReference type="NCBI Taxonomy" id="1414851"/>
    <lineage>
        <taxon>Bacteria</taxon>
        <taxon>Pseudomonadati</taxon>
        <taxon>Pseudomonadota</taxon>
        <taxon>Betaproteobacteria</taxon>
        <taxon>Burkholderiales</taxon>
        <taxon>Alcaligenaceae</taxon>
        <taxon>Pelistega</taxon>
    </lineage>
</organism>
<comment type="caution">
    <text evidence="1">The sequence shown here is derived from an EMBL/GenBank/DDBJ whole genome shotgun (WGS) entry which is preliminary data.</text>
</comment>
<reference evidence="1 2" key="1">
    <citation type="submission" date="2013-11" db="EMBL/GenBank/DDBJ databases">
        <title>Genomic analysis of Pelistega sp. HM-7.</title>
        <authorList>
            <person name="Kumbhare S.V."/>
            <person name="Shetty S.A."/>
            <person name="Sharma O."/>
            <person name="Dhotre D.P."/>
        </authorList>
    </citation>
    <scope>NUCLEOTIDE SEQUENCE [LARGE SCALE GENOMIC DNA]</scope>
    <source>
        <strain evidence="1 2">HM-7</strain>
    </source>
</reference>
<dbReference type="EMBL" id="AYSV01000118">
    <property type="protein sequence ID" value="ETD67540.1"/>
    <property type="molecule type" value="Genomic_DNA"/>
</dbReference>
<evidence type="ECO:0000313" key="2">
    <source>
        <dbReference type="Proteomes" id="UP000018766"/>
    </source>
</evidence>
<dbReference type="Proteomes" id="UP000018766">
    <property type="component" value="Unassembled WGS sequence"/>
</dbReference>
<evidence type="ECO:0000313" key="1">
    <source>
        <dbReference type="EMBL" id="ETD67540.1"/>
    </source>
</evidence>
<keyword evidence="2" id="KW-1185">Reference proteome</keyword>
<gene>
    <name evidence="1" type="ORF">V757_11160</name>
</gene>
<dbReference type="AlphaFoldDB" id="V8FTT6"/>
<accession>V8FTT6</accession>
<protein>
    <submittedName>
        <fullName evidence="1">Uncharacterized protein</fullName>
    </submittedName>
</protein>
<name>V8FTT6_9BURK</name>
<dbReference type="RefSeq" id="WP_023952786.1">
    <property type="nucleotide sequence ID" value="NZ_AYSV01000118.1"/>
</dbReference>